<comment type="catalytic activity">
    <reaction evidence="7 8">
        <text>dTMP + ATP = dTDP + ADP</text>
        <dbReference type="Rhea" id="RHEA:13517"/>
        <dbReference type="ChEBI" id="CHEBI:30616"/>
        <dbReference type="ChEBI" id="CHEBI:58369"/>
        <dbReference type="ChEBI" id="CHEBI:63528"/>
        <dbReference type="ChEBI" id="CHEBI:456216"/>
        <dbReference type="EC" id="2.7.4.9"/>
    </reaction>
</comment>
<evidence type="ECO:0000256" key="3">
    <source>
        <dbReference type="ARBA" id="ARBA00022727"/>
    </source>
</evidence>
<dbReference type="SUPFAM" id="SSF52540">
    <property type="entry name" value="P-loop containing nucleoside triphosphate hydrolases"/>
    <property type="match status" value="1"/>
</dbReference>
<dbReference type="InterPro" id="IPR027417">
    <property type="entry name" value="P-loop_NTPase"/>
</dbReference>
<evidence type="ECO:0000313" key="11">
    <source>
        <dbReference type="Proteomes" id="UP000177932"/>
    </source>
</evidence>
<accession>A0A1G2H840</accession>
<dbReference type="STRING" id="1802158.A2827_03250"/>
<dbReference type="GO" id="GO:0006233">
    <property type="term" value="P:dTDP biosynthetic process"/>
    <property type="evidence" value="ECO:0007669"/>
    <property type="project" value="InterPro"/>
</dbReference>
<dbReference type="Proteomes" id="UP000177932">
    <property type="component" value="Unassembled WGS sequence"/>
</dbReference>
<comment type="function">
    <text evidence="8">Phosphorylation of dTMP to form dTDP in both de novo and salvage pathways of dTTP synthesis.</text>
</comment>
<dbReference type="GO" id="GO:0006227">
    <property type="term" value="P:dUDP biosynthetic process"/>
    <property type="evidence" value="ECO:0007669"/>
    <property type="project" value="TreeGrafter"/>
</dbReference>
<reference evidence="10 11" key="1">
    <citation type="journal article" date="2016" name="Nat. Commun.">
        <title>Thousands of microbial genomes shed light on interconnected biogeochemical processes in an aquifer system.</title>
        <authorList>
            <person name="Anantharaman K."/>
            <person name="Brown C.T."/>
            <person name="Hug L.A."/>
            <person name="Sharon I."/>
            <person name="Castelle C.J."/>
            <person name="Probst A.J."/>
            <person name="Thomas B.C."/>
            <person name="Singh A."/>
            <person name="Wilkins M.J."/>
            <person name="Karaoz U."/>
            <person name="Brodie E.L."/>
            <person name="Williams K.H."/>
            <person name="Hubbard S.S."/>
            <person name="Banfield J.F."/>
        </authorList>
    </citation>
    <scope>NUCLEOTIDE SEQUENCE [LARGE SCALE GENOMIC DNA]</scope>
</reference>
<evidence type="ECO:0000313" key="10">
    <source>
        <dbReference type="EMBL" id="OGZ58644.1"/>
    </source>
</evidence>
<dbReference type="Pfam" id="PF02223">
    <property type="entry name" value="Thymidylate_kin"/>
    <property type="match status" value="1"/>
</dbReference>
<dbReference type="Gene3D" id="3.40.50.300">
    <property type="entry name" value="P-loop containing nucleotide triphosphate hydrolases"/>
    <property type="match status" value="1"/>
</dbReference>
<evidence type="ECO:0000256" key="2">
    <source>
        <dbReference type="ARBA" id="ARBA00022679"/>
    </source>
</evidence>
<dbReference type="PANTHER" id="PTHR10344">
    <property type="entry name" value="THYMIDYLATE KINASE"/>
    <property type="match status" value="1"/>
</dbReference>
<dbReference type="EMBL" id="MHOD01000002">
    <property type="protein sequence ID" value="OGZ58644.1"/>
    <property type="molecule type" value="Genomic_DNA"/>
</dbReference>
<dbReference type="HAMAP" id="MF_00165">
    <property type="entry name" value="Thymidylate_kinase"/>
    <property type="match status" value="1"/>
</dbReference>
<keyword evidence="2 8" id="KW-0808">Transferase</keyword>
<dbReference type="InterPro" id="IPR039430">
    <property type="entry name" value="Thymidylate_kin-like_dom"/>
</dbReference>
<proteinExistence type="inferred from homology"/>
<name>A0A1G2H840_9BACT</name>
<comment type="caution">
    <text evidence="8">Lacks conserved residue(s) required for the propagation of feature annotation.</text>
</comment>
<dbReference type="AlphaFoldDB" id="A0A1G2H840"/>
<evidence type="ECO:0000256" key="7">
    <source>
        <dbReference type="ARBA" id="ARBA00048743"/>
    </source>
</evidence>
<dbReference type="CDD" id="cd01672">
    <property type="entry name" value="TMPK"/>
    <property type="match status" value="1"/>
</dbReference>
<keyword evidence="3 8" id="KW-0545">Nucleotide biosynthesis</keyword>
<dbReference type="GO" id="GO:0006235">
    <property type="term" value="P:dTTP biosynthetic process"/>
    <property type="evidence" value="ECO:0007669"/>
    <property type="project" value="UniProtKB-UniRule"/>
</dbReference>
<feature type="domain" description="Thymidylate kinase-like" evidence="9">
    <location>
        <begin position="13"/>
        <end position="205"/>
    </location>
</feature>
<dbReference type="NCBIfam" id="TIGR00041">
    <property type="entry name" value="DTMP_kinase"/>
    <property type="match status" value="1"/>
</dbReference>
<evidence type="ECO:0000256" key="8">
    <source>
        <dbReference type="HAMAP-Rule" id="MF_00165"/>
    </source>
</evidence>
<evidence type="ECO:0000259" key="9">
    <source>
        <dbReference type="Pfam" id="PF02223"/>
    </source>
</evidence>
<dbReference type="GO" id="GO:0004798">
    <property type="term" value="F:dTMP kinase activity"/>
    <property type="evidence" value="ECO:0007669"/>
    <property type="project" value="UniProtKB-UniRule"/>
</dbReference>
<sequence length="217" mass="25104">MKKNSYPGKFIAFEGLDGSGQSTQVERLAKHLRRIYKDLPNKPSVYATKEPSTGVFGGFIREGLRERWRYGQIHGPLMMQALFVADRAHHLENEIIPNLIKGNTVITDRYAFSTIAYGAAEDRELWDCLIAMNKTFLEPDITVFLKARPESSMNRMKKSREHLELYEKEAMLKRVFSNYVKLSQIYKSFRTVNGECSISEVSREIRAVIEKEFDLKQ</sequence>
<dbReference type="GO" id="GO:0005524">
    <property type="term" value="F:ATP binding"/>
    <property type="evidence" value="ECO:0007669"/>
    <property type="project" value="UniProtKB-UniRule"/>
</dbReference>
<comment type="similarity">
    <text evidence="1 8">Belongs to the thymidylate kinase family.</text>
</comment>
<gene>
    <name evidence="8" type="primary">tmk</name>
    <name evidence="10" type="ORF">A2827_03250</name>
</gene>
<keyword evidence="5 8" id="KW-0418">Kinase</keyword>
<evidence type="ECO:0000256" key="6">
    <source>
        <dbReference type="ARBA" id="ARBA00022840"/>
    </source>
</evidence>
<evidence type="ECO:0000256" key="1">
    <source>
        <dbReference type="ARBA" id="ARBA00009776"/>
    </source>
</evidence>
<keyword evidence="4 8" id="KW-0547">Nucleotide-binding</keyword>
<keyword evidence="6 8" id="KW-0067">ATP-binding</keyword>
<evidence type="ECO:0000256" key="4">
    <source>
        <dbReference type="ARBA" id="ARBA00022741"/>
    </source>
</evidence>
<evidence type="ECO:0000256" key="5">
    <source>
        <dbReference type="ARBA" id="ARBA00022777"/>
    </source>
</evidence>
<dbReference type="PANTHER" id="PTHR10344:SF4">
    <property type="entry name" value="UMP-CMP KINASE 2, MITOCHONDRIAL"/>
    <property type="match status" value="1"/>
</dbReference>
<dbReference type="EC" id="2.7.4.9" evidence="8"/>
<protein>
    <recommendedName>
        <fullName evidence="8">Thymidylate kinase</fullName>
        <ecNumber evidence="8">2.7.4.9</ecNumber>
    </recommendedName>
    <alternativeName>
        <fullName evidence="8">dTMP kinase</fullName>
    </alternativeName>
</protein>
<comment type="caution">
    <text evidence="10">The sequence shown here is derived from an EMBL/GenBank/DDBJ whole genome shotgun (WGS) entry which is preliminary data.</text>
</comment>
<dbReference type="InterPro" id="IPR018094">
    <property type="entry name" value="Thymidylate_kinase"/>
</dbReference>
<dbReference type="GO" id="GO:0005737">
    <property type="term" value="C:cytoplasm"/>
    <property type="evidence" value="ECO:0007669"/>
    <property type="project" value="TreeGrafter"/>
</dbReference>
<organism evidence="10 11">
    <name type="scientific">Candidatus Spechtbacteria bacterium RIFCSPHIGHO2_01_FULL_43_30</name>
    <dbReference type="NCBI Taxonomy" id="1802158"/>
    <lineage>
        <taxon>Bacteria</taxon>
        <taxon>Candidatus Spechtiibacteriota</taxon>
    </lineage>
</organism>